<keyword evidence="1" id="KW-0812">Transmembrane</keyword>
<dbReference type="EMBL" id="RBIG01000001">
    <property type="protein sequence ID" value="RKQ73034.1"/>
    <property type="molecule type" value="Genomic_DNA"/>
</dbReference>
<keyword evidence="1" id="KW-0472">Membrane</keyword>
<evidence type="ECO:0000256" key="1">
    <source>
        <dbReference type="SAM" id="Phobius"/>
    </source>
</evidence>
<dbReference type="RefSeq" id="WP_121217744.1">
    <property type="nucleotide sequence ID" value="NZ_RBIG01000001.1"/>
</dbReference>
<feature type="transmembrane region" description="Helical" evidence="1">
    <location>
        <begin position="160"/>
        <end position="181"/>
    </location>
</feature>
<dbReference type="Gene3D" id="1.20.144.10">
    <property type="entry name" value="Phosphatidic acid phosphatase type 2/haloperoxidase"/>
    <property type="match status" value="1"/>
</dbReference>
<dbReference type="Pfam" id="PF01569">
    <property type="entry name" value="PAP2"/>
    <property type="match status" value="1"/>
</dbReference>
<feature type="transmembrane region" description="Helical" evidence="1">
    <location>
        <begin position="188"/>
        <end position="206"/>
    </location>
</feature>
<reference evidence="3 4" key="1">
    <citation type="submission" date="2018-10" db="EMBL/GenBank/DDBJ databases">
        <title>Comparative analysis of microorganisms from saline springs in Andes Mountain Range, Colombia.</title>
        <authorList>
            <person name="Rubin E."/>
        </authorList>
    </citation>
    <scope>NUCLEOTIDE SEQUENCE [LARGE SCALE GENOMIC DNA]</scope>
    <source>
        <strain evidence="3 4">USBA 36</strain>
    </source>
</reference>
<organism evidence="3 4">
    <name type="scientific">Oceanibaculum indicum</name>
    <dbReference type="NCBI Taxonomy" id="526216"/>
    <lineage>
        <taxon>Bacteria</taxon>
        <taxon>Pseudomonadati</taxon>
        <taxon>Pseudomonadota</taxon>
        <taxon>Alphaproteobacteria</taxon>
        <taxon>Rhodospirillales</taxon>
        <taxon>Oceanibaculaceae</taxon>
        <taxon>Oceanibaculum</taxon>
    </lineage>
</organism>
<dbReference type="SUPFAM" id="SSF48317">
    <property type="entry name" value="Acid phosphatase/Vanadium-dependent haloperoxidase"/>
    <property type="match status" value="1"/>
</dbReference>
<accession>A0A420WPS6</accession>
<evidence type="ECO:0000259" key="2">
    <source>
        <dbReference type="Pfam" id="PF01569"/>
    </source>
</evidence>
<name>A0A420WPS6_9PROT</name>
<dbReference type="InterPro" id="IPR000326">
    <property type="entry name" value="PAP2/HPO"/>
</dbReference>
<keyword evidence="1" id="KW-1133">Transmembrane helix</keyword>
<feature type="transmembrane region" description="Helical" evidence="1">
    <location>
        <begin position="212"/>
        <end position="234"/>
    </location>
</feature>
<feature type="transmembrane region" description="Helical" evidence="1">
    <location>
        <begin position="12"/>
        <end position="33"/>
    </location>
</feature>
<comment type="caution">
    <text evidence="3">The sequence shown here is derived from an EMBL/GenBank/DDBJ whole genome shotgun (WGS) entry which is preliminary data.</text>
</comment>
<evidence type="ECO:0000313" key="3">
    <source>
        <dbReference type="EMBL" id="RKQ73034.1"/>
    </source>
</evidence>
<feature type="domain" description="Phosphatidic acid phosphatase type 2/haloperoxidase" evidence="2">
    <location>
        <begin position="102"/>
        <end position="234"/>
    </location>
</feature>
<proteinExistence type="predicted"/>
<sequence>MSLVPGWRIAHGSGWEIQLLLGLLLILIAVPVWHRLDLALAELFHDSTANDWLMPKEGGLAHAVLYTGARRLLGIGGGIAALLLAWSGWRRGWSENHSRIALAILVLALTTLTANLLKQVTGVSCPAQDMLLGGNRFGVTIWDRLYALAPFEPNLRCWPAGHAAGGFGLFGLTLLAGASGWVAPLPRWLFYAPGMATGWTMGLYQMARGQHFLTHTLASMLIGLLIATCACRLYESQREKSFSAAKAEAAS</sequence>
<feature type="transmembrane region" description="Helical" evidence="1">
    <location>
        <begin position="100"/>
        <end position="117"/>
    </location>
</feature>
<feature type="transmembrane region" description="Helical" evidence="1">
    <location>
        <begin position="69"/>
        <end position="88"/>
    </location>
</feature>
<evidence type="ECO:0000313" key="4">
    <source>
        <dbReference type="Proteomes" id="UP000277424"/>
    </source>
</evidence>
<dbReference type="AlphaFoldDB" id="A0A420WPS6"/>
<gene>
    <name evidence="3" type="ORF">BCL74_0805</name>
</gene>
<dbReference type="OrthoDB" id="7348799at2"/>
<protein>
    <submittedName>
        <fullName evidence="3">Membrane-associated PAP2 superfamily phosphatase</fullName>
    </submittedName>
</protein>
<dbReference type="Proteomes" id="UP000277424">
    <property type="component" value="Unassembled WGS sequence"/>
</dbReference>
<dbReference type="InterPro" id="IPR036938">
    <property type="entry name" value="PAP2/HPO_sf"/>
</dbReference>